<dbReference type="GO" id="GO:0015627">
    <property type="term" value="C:type II protein secretion system complex"/>
    <property type="evidence" value="ECO:0007669"/>
    <property type="project" value="TreeGrafter"/>
</dbReference>
<dbReference type="AlphaFoldDB" id="A7HP60"/>
<dbReference type="InterPro" id="IPR004846">
    <property type="entry name" value="T2SS/T3SS_dom"/>
</dbReference>
<dbReference type="HOGENOM" id="CLU_017952_2_0_5"/>
<dbReference type="OrthoDB" id="9775455at2"/>
<evidence type="ECO:0000313" key="5">
    <source>
        <dbReference type="Proteomes" id="UP000006377"/>
    </source>
</evidence>
<name>A7HP60_PARL1</name>
<keyword evidence="5" id="KW-1185">Reference proteome</keyword>
<evidence type="ECO:0000256" key="1">
    <source>
        <dbReference type="RuleBase" id="RU004003"/>
    </source>
</evidence>
<protein>
    <submittedName>
        <fullName evidence="4">Type II and III secretion system protein</fullName>
    </submittedName>
</protein>
<feature type="domain" description="Pilus formation protein N-terminal" evidence="3">
    <location>
        <begin position="41"/>
        <end position="109"/>
    </location>
</feature>
<dbReference type="Pfam" id="PF13629">
    <property type="entry name" value="T2SS-T3SS_pil_N"/>
    <property type="match status" value="1"/>
</dbReference>
<dbReference type="InterPro" id="IPR001775">
    <property type="entry name" value="GspD/PilQ"/>
</dbReference>
<gene>
    <name evidence="4" type="ordered locus">Plav_0070</name>
</gene>
<sequence length="461" mass="49287">MMRERGGSVRQVFHRLRTVRWPMLAVLLTALLLPQGPVLAAETLSISIGGQRILKLGQTVDRIAIANPSIVDVKVISSRELRILGQSEGTTDLDIWFAGGASKSYYVVVGADITGLQSELARDPALADVKATETGKGVVLKGQVYSLEAQQRAREIARSYLGKDAGDMLTVADRRMVAVEVRFAAVSTSTLKALGLNFQSLDNSFQFAAIGPNASSSFGYTPGAGLDPDTSLPLSQAFNLFLAWPGSNLLGVISALSSANLAQLLAEPTLLVRSGEDADFLAGGEIPIPVPQSGVGNGTVTIEYKKFGVQLGVAATVLDNDRIVLKVSPEVSELDYTNALVVQGFRIPALRTRSTRTTIELGDGQSFVLAGLMYSTSGNIEDRIPGIGELPVIGTFFKRTQNARERQELIIVATPRLVSPMEAGEVPPLPGEGHVYDSDLGQNLLNVNTLDKHIVKHGLMR</sequence>
<evidence type="ECO:0000313" key="4">
    <source>
        <dbReference type="EMBL" id="ABS61693.1"/>
    </source>
</evidence>
<dbReference type="InterPro" id="IPR050810">
    <property type="entry name" value="Bact_Secretion_Sys_Channel"/>
</dbReference>
<feature type="domain" description="Type II/III secretion system secretin-like" evidence="2">
    <location>
        <begin position="255"/>
        <end position="418"/>
    </location>
</feature>
<dbReference type="PANTHER" id="PTHR30332">
    <property type="entry name" value="PROBABLE GENERAL SECRETION PATHWAY PROTEIN D"/>
    <property type="match status" value="1"/>
</dbReference>
<organism evidence="4 5">
    <name type="scientific">Parvibaculum lavamentivorans (strain DS-1 / DSM 13023 / NCIMB 13966)</name>
    <dbReference type="NCBI Taxonomy" id="402881"/>
    <lineage>
        <taxon>Bacteria</taxon>
        <taxon>Pseudomonadati</taxon>
        <taxon>Pseudomonadota</taxon>
        <taxon>Alphaproteobacteria</taxon>
        <taxon>Hyphomicrobiales</taxon>
        <taxon>Parvibaculaceae</taxon>
        <taxon>Parvibaculum</taxon>
    </lineage>
</organism>
<comment type="similarity">
    <text evidence="1">Belongs to the bacterial secretin family.</text>
</comment>
<reference evidence="4 5" key="1">
    <citation type="journal article" date="2011" name="Stand. Genomic Sci.">
        <title>Complete genome sequence of Parvibaculum lavamentivorans type strain (DS-1(T)).</title>
        <authorList>
            <person name="Schleheck D."/>
            <person name="Weiss M."/>
            <person name="Pitluck S."/>
            <person name="Bruce D."/>
            <person name="Land M.L."/>
            <person name="Han S."/>
            <person name="Saunders E."/>
            <person name="Tapia R."/>
            <person name="Detter C."/>
            <person name="Brettin T."/>
            <person name="Han J."/>
            <person name="Woyke T."/>
            <person name="Goodwin L."/>
            <person name="Pennacchio L."/>
            <person name="Nolan M."/>
            <person name="Cook A.M."/>
            <person name="Kjelleberg S."/>
            <person name="Thomas T."/>
        </authorList>
    </citation>
    <scope>NUCLEOTIDE SEQUENCE [LARGE SCALE GENOMIC DNA]</scope>
    <source>
        <strain evidence="5">DS-1 / DSM 13023 / NCIMB 13966</strain>
    </source>
</reference>
<dbReference type="Pfam" id="PF00263">
    <property type="entry name" value="Secretin"/>
    <property type="match status" value="1"/>
</dbReference>
<dbReference type="InterPro" id="IPR032789">
    <property type="entry name" value="T2SS-T3SS_pil_N"/>
</dbReference>
<proteinExistence type="inferred from homology"/>
<evidence type="ECO:0000259" key="2">
    <source>
        <dbReference type="Pfam" id="PF00263"/>
    </source>
</evidence>
<dbReference type="GO" id="GO:0009306">
    <property type="term" value="P:protein secretion"/>
    <property type="evidence" value="ECO:0007669"/>
    <property type="project" value="InterPro"/>
</dbReference>
<dbReference type="Proteomes" id="UP000006377">
    <property type="component" value="Chromosome"/>
</dbReference>
<dbReference type="EMBL" id="CP000774">
    <property type="protein sequence ID" value="ABS61693.1"/>
    <property type="molecule type" value="Genomic_DNA"/>
</dbReference>
<dbReference type="eggNOG" id="COG4964">
    <property type="taxonomic scope" value="Bacteria"/>
</dbReference>
<dbReference type="PRINTS" id="PR00811">
    <property type="entry name" value="BCTERIALGSPD"/>
</dbReference>
<dbReference type="STRING" id="402881.Plav_0070"/>
<dbReference type="PANTHER" id="PTHR30332:SF17">
    <property type="entry name" value="TYPE IV PILIATION SYSTEM PROTEIN DR_0774-RELATED"/>
    <property type="match status" value="1"/>
</dbReference>
<evidence type="ECO:0000259" key="3">
    <source>
        <dbReference type="Pfam" id="PF13629"/>
    </source>
</evidence>
<accession>A7HP60</accession>
<dbReference type="KEGG" id="pla:Plav_0070"/>